<evidence type="ECO:0000256" key="1">
    <source>
        <dbReference type="SAM" id="Phobius"/>
    </source>
</evidence>
<dbReference type="EMBL" id="ASPP01007080">
    <property type="protein sequence ID" value="ETO27724.1"/>
    <property type="molecule type" value="Genomic_DNA"/>
</dbReference>
<keyword evidence="1" id="KW-1133">Transmembrane helix</keyword>
<reference evidence="2 3" key="1">
    <citation type="journal article" date="2013" name="Curr. Biol.">
        <title>The Genome of the Foraminiferan Reticulomyxa filosa.</title>
        <authorList>
            <person name="Glockner G."/>
            <person name="Hulsmann N."/>
            <person name="Schleicher M."/>
            <person name="Noegel A.A."/>
            <person name="Eichinger L."/>
            <person name="Gallinger C."/>
            <person name="Pawlowski J."/>
            <person name="Sierra R."/>
            <person name="Euteneuer U."/>
            <person name="Pillet L."/>
            <person name="Moustafa A."/>
            <person name="Platzer M."/>
            <person name="Groth M."/>
            <person name="Szafranski K."/>
            <person name="Schliwa M."/>
        </authorList>
    </citation>
    <scope>NUCLEOTIDE SEQUENCE [LARGE SCALE GENOMIC DNA]</scope>
</reference>
<keyword evidence="1" id="KW-0812">Transmembrane</keyword>
<feature type="transmembrane region" description="Helical" evidence="1">
    <location>
        <begin position="198"/>
        <end position="218"/>
    </location>
</feature>
<evidence type="ECO:0000313" key="2">
    <source>
        <dbReference type="EMBL" id="ETO27724.1"/>
    </source>
</evidence>
<accession>X6NPT6</accession>
<feature type="transmembrane region" description="Helical" evidence="1">
    <location>
        <begin position="256"/>
        <end position="276"/>
    </location>
</feature>
<name>X6NPT6_RETFI</name>
<dbReference type="AlphaFoldDB" id="X6NPT6"/>
<protein>
    <submittedName>
        <fullName evidence="2">Uncharacterized protein</fullName>
    </submittedName>
</protein>
<keyword evidence="1" id="KW-0472">Membrane</keyword>
<proteinExistence type="predicted"/>
<comment type="caution">
    <text evidence="2">The sequence shown here is derived from an EMBL/GenBank/DDBJ whole genome shotgun (WGS) entry which is preliminary data.</text>
</comment>
<feature type="transmembrane region" description="Helical" evidence="1">
    <location>
        <begin position="90"/>
        <end position="112"/>
    </location>
</feature>
<evidence type="ECO:0000313" key="3">
    <source>
        <dbReference type="Proteomes" id="UP000023152"/>
    </source>
</evidence>
<keyword evidence="3" id="KW-1185">Reference proteome</keyword>
<gene>
    <name evidence="2" type="ORF">RFI_09407</name>
</gene>
<sequence length="305" mass="35111">MEETKVTNILISEYLTITDISDISINPKDIRKRSCKNFVTHGVEFLRLSNVWNNSNNDNNSTNPRNVCISNKNCHPHMEKADVCRIYRHVLIFLVTVIGLNEGVSLLLLWMIGNAKGYVELVESVAHVIPLSELASFVSGVAVFSFALIVTVFLKKSMLKLYVKRAQLNKEQNPGKKEKSQSNDHLTSFFYFSTWERFIFLLGAIIAFFSMIIAFPIANQLYSFATDGQCYSHFVFIETHAKGLKAERKKLTYGSIHILCNLLGIYNIFIYCLLLLDDRQISVNFLHFFNQRKYLNPKNKFNKNR</sequence>
<dbReference type="Proteomes" id="UP000023152">
    <property type="component" value="Unassembled WGS sequence"/>
</dbReference>
<feature type="transmembrane region" description="Helical" evidence="1">
    <location>
        <begin position="134"/>
        <end position="154"/>
    </location>
</feature>
<organism evidence="2 3">
    <name type="scientific">Reticulomyxa filosa</name>
    <dbReference type="NCBI Taxonomy" id="46433"/>
    <lineage>
        <taxon>Eukaryota</taxon>
        <taxon>Sar</taxon>
        <taxon>Rhizaria</taxon>
        <taxon>Retaria</taxon>
        <taxon>Foraminifera</taxon>
        <taxon>Monothalamids</taxon>
        <taxon>Reticulomyxidae</taxon>
        <taxon>Reticulomyxa</taxon>
    </lineage>
</organism>